<dbReference type="PANTHER" id="PTHR11895">
    <property type="entry name" value="TRANSAMIDASE"/>
    <property type="match status" value="1"/>
</dbReference>
<dbReference type="AlphaFoldDB" id="A0A933S0V4"/>
<dbReference type="EMBL" id="JACRJB010000066">
    <property type="protein sequence ID" value="MBI5132326.1"/>
    <property type="molecule type" value="Genomic_DNA"/>
</dbReference>
<dbReference type="SUPFAM" id="SSF75304">
    <property type="entry name" value="Amidase signature (AS) enzymes"/>
    <property type="match status" value="1"/>
</dbReference>
<proteinExistence type="inferred from homology"/>
<dbReference type="Gene3D" id="3.90.1300.10">
    <property type="entry name" value="Amidase signature (AS) domain"/>
    <property type="match status" value="1"/>
</dbReference>
<dbReference type="InterPro" id="IPR023631">
    <property type="entry name" value="Amidase_dom"/>
</dbReference>
<dbReference type="InterPro" id="IPR000120">
    <property type="entry name" value="Amidase"/>
</dbReference>
<evidence type="ECO:0000256" key="1">
    <source>
        <dbReference type="ARBA" id="ARBA00009199"/>
    </source>
</evidence>
<comment type="similarity">
    <text evidence="1">Belongs to the amidase family.</text>
</comment>
<dbReference type="InterPro" id="IPR036928">
    <property type="entry name" value="AS_sf"/>
</dbReference>
<organism evidence="3 4">
    <name type="scientific">Rhodopseudomonas palustris</name>
    <dbReference type="NCBI Taxonomy" id="1076"/>
    <lineage>
        <taxon>Bacteria</taxon>
        <taxon>Pseudomonadati</taxon>
        <taxon>Pseudomonadota</taxon>
        <taxon>Alphaproteobacteria</taxon>
        <taxon>Hyphomicrobiales</taxon>
        <taxon>Nitrobacteraceae</taxon>
        <taxon>Rhodopseudomonas</taxon>
    </lineage>
</organism>
<protein>
    <submittedName>
        <fullName evidence="3">Amidase</fullName>
    </submittedName>
</protein>
<dbReference type="GO" id="GO:0003824">
    <property type="term" value="F:catalytic activity"/>
    <property type="evidence" value="ECO:0007669"/>
    <property type="project" value="InterPro"/>
</dbReference>
<name>A0A933S0V4_RHOPL</name>
<evidence type="ECO:0000259" key="2">
    <source>
        <dbReference type="Pfam" id="PF01425"/>
    </source>
</evidence>
<feature type="domain" description="Amidase" evidence="2">
    <location>
        <begin position="31"/>
        <end position="453"/>
    </location>
</feature>
<reference evidence="3" key="1">
    <citation type="submission" date="2020-07" db="EMBL/GenBank/DDBJ databases">
        <title>Huge and variable diversity of episymbiotic CPR bacteria and DPANN archaea in groundwater ecosystems.</title>
        <authorList>
            <person name="He C.Y."/>
            <person name="Keren R."/>
            <person name="Whittaker M."/>
            <person name="Farag I.F."/>
            <person name="Doudna J."/>
            <person name="Cate J.H.D."/>
            <person name="Banfield J.F."/>
        </authorList>
    </citation>
    <scope>NUCLEOTIDE SEQUENCE</scope>
    <source>
        <strain evidence="3">NC_groundwater_1818_Pr3_B-0.1um_66_35</strain>
    </source>
</reference>
<dbReference type="Pfam" id="PF01425">
    <property type="entry name" value="Amidase"/>
    <property type="match status" value="1"/>
</dbReference>
<comment type="caution">
    <text evidence="3">The sequence shown here is derived from an EMBL/GenBank/DDBJ whole genome shotgun (WGS) entry which is preliminary data.</text>
</comment>
<sequence>MQMSASHAEAGYAGAGELKDHYARGERSPVEVVSAILDRVVDLNPRINAFSVIMHEQALAAAKESEARLRGGRARPLEGIPVTVKDAFDLAGQETSTCSFSVKGRVATSDAIAVERLRQAGAVVIGKTTMSEFAWSGVSRSPVNGITHNPWGYGLNAGASSAGAGAAAAAGFGPLHLGSDGAGSIRMPAHFCGVFGLKPTFGRIPYYPITNNDYATYAGPMARTVSDAALMLETLAGPHYLDHTSCEAPPENYSAKLKTSMKGKRIAFSPDLGHARVDDEIGTIVRDAARVFADTLGATVEEVVPAWGPLGPEIGRFFWSVYTARHASLLPVWEERMGADLVACIRSGIGVSADQYLQMRERKFAYVAMISSFLEDWDYLITPAASVAAFPATRLQPEHWPEHPWDWLTWSEFLYPFNLSGHPAASVPCGMTAAGLPVGLQIVSRRFNDLEVLQAAAAFEEAVPMHHRRPL</sequence>
<evidence type="ECO:0000313" key="4">
    <source>
        <dbReference type="Proteomes" id="UP000782519"/>
    </source>
</evidence>
<evidence type="ECO:0000313" key="3">
    <source>
        <dbReference type="EMBL" id="MBI5132326.1"/>
    </source>
</evidence>
<accession>A0A933S0V4</accession>
<dbReference type="Proteomes" id="UP000782519">
    <property type="component" value="Unassembled WGS sequence"/>
</dbReference>
<dbReference type="PANTHER" id="PTHR11895:SF7">
    <property type="entry name" value="GLUTAMYL-TRNA(GLN) AMIDOTRANSFERASE SUBUNIT A, MITOCHONDRIAL"/>
    <property type="match status" value="1"/>
</dbReference>
<gene>
    <name evidence="3" type="ORF">HZA66_23030</name>
</gene>